<feature type="transmembrane region" description="Helical" evidence="1">
    <location>
        <begin position="188"/>
        <end position="210"/>
    </location>
</feature>
<gene>
    <name evidence="2" type="ORF">SDC9_132819</name>
</gene>
<keyword evidence="1" id="KW-1133">Transmembrane helix</keyword>
<reference evidence="2" key="1">
    <citation type="submission" date="2019-08" db="EMBL/GenBank/DDBJ databases">
        <authorList>
            <person name="Kucharzyk K."/>
            <person name="Murdoch R.W."/>
            <person name="Higgins S."/>
            <person name="Loffler F."/>
        </authorList>
    </citation>
    <scope>NUCLEOTIDE SEQUENCE</scope>
</reference>
<accession>A0A645D9L4</accession>
<comment type="caution">
    <text evidence="2">The sequence shown here is derived from an EMBL/GenBank/DDBJ whole genome shotgun (WGS) entry which is preliminary data.</text>
</comment>
<organism evidence="2">
    <name type="scientific">bioreactor metagenome</name>
    <dbReference type="NCBI Taxonomy" id="1076179"/>
    <lineage>
        <taxon>unclassified sequences</taxon>
        <taxon>metagenomes</taxon>
        <taxon>ecological metagenomes</taxon>
    </lineage>
</organism>
<feature type="transmembrane region" description="Helical" evidence="1">
    <location>
        <begin position="160"/>
        <end position="182"/>
    </location>
</feature>
<keyword evidence="1" id="KW-0812">Transmembrane</keyword>
<sequence>MIRTIGRWTLVMVLIIPLSGCSMAFQPQSKARINDDELFPAVREMIEEQQEVVMPYLGEEIERVLGRGMYDAHQVVEQTLGELQGREYLEFCYVVGHSESEEDVQKVVSFAHGLLDEAQRLELDMKLEQTRSLLMAEAEVHARALAPSQRAPFWKDMQKLVTRTLVLFTAGVVYACIPKVVFWGKVSAATAIAVATGVVASSVMSIWRYYQFGGSADQAFGEWLTSVTTEPELSYALAASVMAVGNTLKRGAVVTGIIICVFALYNVVDMVKPMLNTYNFTV</sequence>
<evidence type="ECO:0000256" key="1">
    <source>
        <dbReference type="SAM" id="Phobius"/>
    </source>
</evidence>
<dbReference type="EMBL" id="VSSQ01033952">
    <property type="protein sequence ID" value="MPM85738.1"/>
    <property type="molecule type" value="Genomic_DNA"/>
</dbReference>
<protein>
    <submittedName>
        <fullName evidence="2">Uncharacterized protein</fullName>
    </submittedName>
</protein>
<feature type="transmembrane region" description="Helical" evidence="1">
    <location>
        <begin position="251"/>
        <end position="268"/>
    </location>
</feature>
<keyword evidence="1" id="KW-0472">Membrane</keyword>
<evidence type="ECO:0000313" key="2">
    <source>
        <dbReference type="EMBL" id="MPM85738.1"/>
    </source>
</evidence>
<dbReference type="AlphaFoldDB" id="A0A645D9L4"/>
<name>A0A645D9L4_9ZZZZ</name>
<proteinExistence type="predicted"/>